<gene>
    <name evidence="1" type="ORF">PHMEG_0006110</name>
</gene>
<organism evidence="1 2">
    <name type="scientific">Phytophthora megakarya</name>
    <dbReference type="NCBI Taxonomy" id="4795"/>
    <lineage>
        <taxon>Eukaryota</taxon>
        <taxon>Sar</taxon>
        <taxon>Stramenopiles</taxon>
        <taxon>Oomycota</taxon>
        <taxon>Peronosporomycetes</taxon>
        <taxon>Peronosporales</taxon>
        <taxon>Peronosporaceae</taxon>
        <taxon>Phytophthora</taxon>
    </lineage>
</organism>
<proteinExistence type="predicted"/>
<dbReference type="OrthoDB" id="107856at2759"/>
<accession>A0A225WPS5</accession>
<dbReference type="EMBL" id="NBNE01000421">
    <property type="protein sequence ID" value="OWZ19615.1"/>
    <property type="molecule type" value="Genomic_DNA"/>
</dbReference>
<protein>
    <submittedName>
        <fullName evidence="1">Uncharacterized protein</fullName>
    </submittedName>
</protein>
<comment type="caution">
    <text evidence="1">The sequence shown here is derived from an EMBL/GenBank/DDBJ whole genome shotgun (WGS) entry which is preliminary data.</text>
</comment>
<evidence type="ECO:0000313" key="2">
    <source>
        <dbReference type="Proteomes" id="UP000198211"/>
    </source>
</evidence>
<name>A0A225WPS5_9STRA</name>
<dbReference type="STRING" id="4795.A0A225WPS5"/>
<keyword evidence="2" id="KW-1185">Reference proteome</keyword>
<evidence type="ECO:0000313" key="1">
    <source>
        <dbReference type="EMBL" id="OWZ19615.1"/>
    </source>
</evidence>
<dbReference type="AlphaFoldDB" id="A0A225WPS5"/>
<reference evidence="2" key="1">
    <citation type="submission" date="2017-03" db="EMBL/GenBank/DDBJ databases">
        <title>Phytopthora megakarya and P. palmivora, two closely related causual agents of cacao black pod achieved similar genome size and gene model numbers by different mechanisms.</title>
        <authorList>
            <person name="Ali S."/>
            <person name="Shao J."/>
            <person name="Larry D.J."/>
            <person name="Kronmiller B."/>
            <person name="Shen D."/>
            <person name="Strem M.D."/>
            <person name="Melnick R.L."/>
            <person name="Guiltinan M.J."/>
            <person name="Tyler B.M."/>
            <person name="Meinhardt L.W."/>
            <person name="Bailey B.A."/>
        </authorList>
    </citation>
    <scope>NUCLEOTIDE SEQUENCE [LARGE SCALE GENOMIC DNA]</scope>
    <source>
        <strain evidence="2">zdho120</strain>
    </source>
</reference>
<sequence>MVTLTELSAHCKTEEDIAVAAAKVGLTSPVRTNLSDDDIDIDMVESLTQLAIYTKIRPPEFVRLIRGQTEEESRPNKDLYELRHSPSIDLLETPRRWNNIVQNGIVPEWLPHRPSHQIDR</sequence>
<dbReference type="Proteomes" id="UP000198211">
    <property type="component" value="Unassembled WGS sequence"/>
</dbReference>